<dbReference type="GO" id="GO:0004146">
    <property type="term" value="F:dihydrofolate reductase activity"/>
    <property type="evidence" value="ECO:0007669"/>
    <property type="project" value="UniProtKB-EC"/>
</dbReference>
<accession>A0A644XV90</accession>
<dbReference type="PROSITE" id="PS51330">
    <property type="entry name" value="DHFR_2"/>
    <property type="match status" value="1"/>
</dbReference>
<evidence type="ECO:0000256" key="6">
    <source>
        <dbReference type="SAM" id="MobiDB-lite"/>
    </source>
</evidence>
<feature type="region of interest" description="Disordered" evidence="6">
    <location>
        <begin position="1"/>
        <end position="38"/>
    </location>
</feature>
<dbReference type="InterPro" id="IPR012259">
    <property type="entry name" value="DHFR"/>
</dbReference>
<evidence type="ECO:0000256" key="1">
    <source>
        <dbReference type="ARBA" id="ARBA00004903"/>
    </source>
</evidence>
<dbReference type="Pfam" id="PF00186">
    <property type="entry name" value="DHFR_1"/>
    <property type="match status" value="1"/>
</dbReference>
<comment type="caution">
    <text evidence="8">The sequence shown here is derived from an EMBL/GenBank/DDBJ whole genome shotgun (WGS) entry which is preliminary data.</text>
</comment>
<name>A0A644XV90_9ZZZZ</name>
<dbReference type="AlphaFoldDB" id="A0A644XV90"/>
<feature type="compositionally biased region" description="Gly residues" evidence="6">
    <location>
        <begin position="28"/>
        <end position="37"/>
    </location>
</feature>
<dbReference type="GO" id="GO:0046452">
    <property type="term" value="P:dihydrofolate metabolic process"/>
    <property type="evidence" value="ECO:0007669"/>
    <property type="project" value="TreeGrafter"/>
</dbReference>
<keyword evidence="5" id="KW-0560">Oxidoreductase</keyword>
<evidence type="ECO:0000259" key="7">
    <source>
        <dbReference type="PROSITE" id="PS51330"/>
    </source>
</evidence>
<keyword evidence="3" id="KW-0554">One-carbon metabolism</keyword>
<comment type="pathway">
    <text evidence="1">Cofactor biosynthesis; tetrahydrofolate biosynthesis; 5,6,7,8-tetrahydrofolate from 7,8-dihydrofolate: step 1/1.</text>
</comment>
<evidence type="ECO:0000256" key="3">
    <source>
        <dbReference type="ARBA" id="ARBA00022563"/>
    </source>
</evidence>
<dbReference type="InterPro" id="IPR001796">
    <property type="entry name" value="DHFR_dom"/>
</dbReference>
<dbReference type="PANTHER" id="PTHR48069">
    <property type="entry name" value="DIHYDROFOLATE REDUCTASE"/>
    <property type="match status" value="1"/>
</dbReference>
<dbReference type="CDD" id="cd00209">
    <property type="entry name" value="DHFR"/>
    <property type="match status" value="1"/>
</dbReference>
<dbReference type="EC" id="1.5.1.3" evidence="2"/>
<gene>
    <name evidence="8" type="ORF">SDC9_66559</name>
</gene>
<evidence type="ECO:0000256" key="4">
    <source>
        <dbReference type="ARBA" id="ARBA00022857"/>
    </source>
</evidence>
<dbReference type="EMBL" id="VSSQ01003319">
    <property type="protein sequence ID" value="MPM20130.1"/>
    <property type="molecule type" value="Genomic_DNA"/>
</dbReference>
<dbReference type="GO" id="GO:0050661">
    <property type="term" value="F:NADP binding"/>
    <property type="evidence" value="ECO:0007669"/>
    <property type="project" value="InterPro"/>
</dbReference>
<protein>
    <recommendedName>
        <fullName evidence="2">dihydrofolate reductase</fullName>
        <ecNumber evidence="2">1.5.1.3</ecNumber>
    </recommendedName>
</protein>
<feature type="domain" description="DHFR" evidence="7">
    <location>
        <begin position="41"/>
        <end position="196"/>
    </location>
</feature>
<dbReference type="PRINTS" id="PR00070">
    <property type="entry name" value="DHFR"/>
</dbReference>
<dbReference type="Gene3D" id="3.40.430.10">
    <property type="entry name" value="Dihydrofolate Reductase, subunit A"/>
    <property type="match status" value="1"/>
</dbReference>
<organism evidence="8">
    <name type="scientific">bioreactor metagenome</name>
    <dbReference type="NCBI Taxonomy" id="1076179"/>
    <lineage>
        <taxon>unclassified sequences</taxon>
        <taxon>metagenomes</taxon>
        <taxon>ecological metagenomes</taxon>
    </lineage>
</organism>
<dbReference type="SUPFAM" id="SSF53597">
    <property type="entry name" value="Dihydrofolate reductase-like"/>
    <property type="match status" value="1"/>
</dbReference>
<dbReference type="GO" id="GO:0006730">
    <property type="term" value="P:one-carbon metabolic process"/>
    <property type="evidence" value="ECO:0007669"/>
    <property type="project" value="UniProtKB-KW"/>
</dbReference>
<dbReference type="GO" id="GO:0046654">
    <property type="term" value="P:tetrahydrofolate biosynthetic process"/>
    <property type="evidence" value="ECO:0007669"/>
    <property type="project" value="InterPro"/>
</dbReference>
<dbReference type="InterPro" id="IPR024072">
    <property type="entry name" value="DHFR-like_dom_sf"/>
</dbReference>
<sequence length="196" mass="20798">MTAGSGPERTGRSAGAGGGTGRSEDAGEGTGRSGGTGARPELVAIAAVADNGVIGAAGDIPWRIEGDLPRLKRLTMGHVLLMGRRTYDTLGRPLPGRTNIVVTRDPDWRADGVLVAHDLDGALALAAAAAPGRIIWVFGGGEIYRLAWDRLDRLELTEVHRRPEGDTTLPVVDPGVWAETAREPHDGFDYVTYVRR</sequence>
<dbReference type="GO" id="GO:0005829">
    <property type="term" value="C:cytosol"/>
    <property type="evidence" value="ECO:0007669"/>
    <property type="project" value="TreeGrafter"/>
</dbReference>
<proteinExistence type="predicted"/>
<evidence type="ECO:0000256" key="2">
    <source>
        <dbReference type="ARBA" id="ARBA00012856"/>
    </source>
</evidence>
<dbReference type="GO" id="GO:0046655">
    <property type="term" value="P:folic acid metabolic process"/>
    <property type="evidence" value="ECO:0007669"/>
    <property type="project" value="TreeGrafter"/>
</dbReference>
<keyword evidence="4" id="KW-0521">NADP</keyword>
<dbReference type="PANTHER" id="PTHR48069:SF3">
    <property type="entry name" value="DIHYDROFOLATE REDUCTASE"/>
    <property type="match status" value="1"/>
</dbReference>
<reference evidence="8" key="1">
    <citation type="submission" date="2019-08" db="EMBL/GenBank/DDBJ databases">
        <authorList>
            <person name="Kucharzyk K."/>
            <person name="Murdoch R.W."/>
            <person name="Higgins S."/>
            <person name="Loffler F."/>
        </authorList>
    </citation>
    <scope>NUCLEOTIDE SEQUENCE</scope>
</reference>
<evidence type="ECO:0000313" key="8">
    <source>
        <dbReference type="EMBL" id="MPM20130.1"/>
    </source>
</evidence>
<evidence type="ECO:0000256" key="5">
    <source>
        <dbReference type="ARBA" id="ARBA00023002"/>
    </source>
</evidence>